<organism evidence="3 4">
    <name type="scientific">Microtetraspora glauca</name>
    <dbReference type="NCBI Taxonomy" id="1996"/>
    <lineage>
        <taxon>Bacteria</taxon>
        <taxon>Bacillati</taxon>
        <taxon>Actinomycetota</taxon>
        <taxon>Actinomycetes</taxon>
        <taxon>Streptosporangiales</taxon>
        <taxon>Streptosporangiaceae</taxon>
        <taxon>Microtetraspora</taxon>
    </lineage>
</organism>
<evidence type="ECO:0008006" key="5">
    <source>
        <dbReference type="Google" id="ProtNLM"/>
    </source>
</evidence>
<accession>A0ABV3GN45</accession>
<keyword evidence="4" id="KW-1185">Reference proteome</keyword>
<protein>
    <recommendedName>
        <fullName evidence="5">DUF4118 domain-containing protein</fullName>
    </recommendedName>
</protein>
<gene>
    <name evidence="3" type="ORF">AB0I59_30400</name>
</gene>
<dbReference type="RefSeq" id="WP_061261106.1">
    <property type="nucleotide sequence ID" value="NZ_JBFALK010000019.1"/>
</dbReference>
<evidence type="ECO:0000256" key="1">
    <source>
        <dbReference type="SAM" id="MobiDB-lite"/>
    </source>
</evidence>
<proteinExistence type="predicted"/>
<keyword evidence="2" id="KW-0812">Transmembrane</keyword>
<evidence type="ECO:0000256" key="2">
    <source>
        <dbReference type="SAM" id="Phobius"/>
    </source>
</evidence>
<evidence type="ECO:0000313" key="4">
    <source>
        <dbReference type="Proteomes" id="UP001551675"/>
    </source>
</evidence>
<feature type="transmembrane region" description="Helical" evidence="2">
    <location>
        <begin position="12"/>
        <end position="33"/>
    </location>
</feature>
<dbReference type="Proteomes" id="UP001551675">
    <property type="component" value="Unassembled WGS sequence"/>
</dbReference>
<sequence length="148" mass="15830">MRWRRSGRRPPVEFLIPGGFVLVVVTCAVAALALPEGTVRVITMAAAVGAFALWAGNPAAALATAATAWFFTTGFLVNGAGELTFSRDDVIRLGAFVATGLAGLGCDRLRQVHGSRRRARRLMRARANPRRRPVLSARRRSSGVRSSG</sequence>
<reference evidence="3 4" key="1">
    <citation type="submission" date="2024-06" db="EMBL/GenBank/DDBJ databases">
        <title>The Natural Products Discovery Center: Release of the First 8490 Sequenced Strains for Exploring Actinobacteria Biosynthetic Diversity.</title>
        <authorList>
            <person name="Kalkreuter E."/>
            <person name="Kautsar S.A."/>
            <person name="Yang D."/>
            <person name="Bader C.D."/>
            <person name="Teijaro C.N."/>
            <person name="Fluegel L."/>
            <person name="Davis C.M."/>
            <person name="Simpson J.R."/>
            <person name="Lauterbach L."/>
            <person name="Steele A.D."/>
            <person name="Gui C."/>
            <person name="Meng S."/>
            <person name="Li G."/>
            <person name="Viehrig K."/>
            <person name="Ye F."/>
            <person name="Su P."/>
            <person name="Kiefer A.F."/>
            <person name="Nichols A."/>
            <person name="Cepeda A.J."/>
            <person name="Yan W."/>
            <person name="Fan B."/>
            <person name="Jiang Y."/>
            <person name="Adhikari A."/>
            <person name="Zheng C.-J."/>
            <person name="Schuster L."/>
            <person name="Cowan T.M."/>
            <person name="Smanski M.J."/>
            <person name="Chevrette M.G."/>
            <person name="De Carvalho L.P.S."/>
            <person name="Shen B."/>
        </authorList>
    </citation>
    <scope>NUCLEOTIDE SEQUENCE [LARGE SCALE GENOMIC DNA]</scope>
    <source>
        <strain evidence="3 4">NPDC050100</strain>
    </source>
</reference>
<keyword evidence="2" id="KW-0472">Membrane</keyword>
<feature type="transmembrane region" description="Helical" evidence="2">
    <location>
        <begin position="60"/>
        <end position="78"/>
    </location>
</feature>
<dbReference type="EMBL" id="JBFALK010000019">
    <property type="protein sequence ID" value="MEV0972937.1"/>
    <property type="molecule type" value="Genomic_DNA"/>
</dbReference>
<keyword evidence="2" id="KW-1133">Transmembrane helix</keyword>
<feature type="compositionally biased region" description="Basic residues" evidence="1">
    <location>
        <begin position="118"/>
        <end position="142"/>
    </location>
</feature>
<feature type="region of interest" description="Disordered" evidence="1">
    <location>
        <begin position="118"/>
        <end position="148"/>
    </location>
</feature>
<name>A0ABV3GN45_MICGL</name>
<evidence type="ECO:0000313" key="3">
    <source>
        <dbReference type="EMBL" id="MEV0972937.1"/>
    </source>
</evidence>
<comment type="caution">
    <text evidence="3">The sequence shown here is derived from an EMBL/GenBank/DDBJ whole genome shotgun (WGS) entry which is preliminary data.</text>
</comment>